<dbReference type="Pfam" id="PF00082">
    <property type="entry name" value="Peptidase_S8"/>
    <property type="match status" value="1"/>
</dbReference>
<dbReference type="Gene3D" id="3.40.50.200">
    <property type="entry name" value="Peptidase S8/S53 domain"/>
    <property type="match status" value="1"/>
</dbReference>
<dbReference type="PANTHER" id="PTHR43806:SF11">
    <property type="entry name" value="CEREVISIN-RELATED"/>
    <property type="match status" value="1"/>
</dbReference>
<dbReference type="AlphaFoldDB" id="A0A372ZWM6"/>
<keyword evidence="3" id="KW-1003">Cell membrane</keyword>
<dbReference type="PROSITE" id="PS00136">
    <property type="entry name" value="SUBTILASE_ASP"/>
    <property type="match status" value="1"/>
</dbReference>
<organism evidence="14 15">
    <name type="scientific">Kitasatospora xanthocidica</name>
    <dbReference type="NCBI Taxonomy" id="83382"/>
    <lineage>
        <taxon>Bacteria</taxon>
        <taxon>Bacillati</taxon>
        <taxon>Actinomycetota</taxon>
        <taxon>Actinomycetes</taxon>
        <taxon>Kitasatosporales</taxon>
        <taxon>Streptomycetaceae</taxon>
        <taxon>Kitasatospora</taxon>
    </lineage>
</organism>
<keyword evidence="4 10" id="KW-0645">Protease</keyword>
<dbReference type="EMBL" id="QVIG01000001">
    <property type="protein sequence ID" value="RGD59852.1"/>
    <property type="molecule type" value="Genomic_DNA"/>
</dbReference>
<evidence type="ECO:0000313" key="14">
    <source>
        <dbReference type="EMBL" id="RGD59852.1"/>
    </source>
</evidence>
<feature type="active site" description="Charge relay system" evidence="10">
    <location>
        <position position="42"/>
    </location>
</feature>
<keyword evidence="5 12" id="KW-0812">Transmembrane</keyword>
<evidence type="ECO:0000313" key="15">
    <source>
        <dbReference type="Proteomes" id="UP000263377"/>
    </source>
</evidence>
<evidence type="ECO:0000259" key="13">
    <source>
        <dbReference type="Pfam" id="PF00082"/>
    </source>
</evidence>
<keyword evidence="15" id="KW-1185">Reference proteome</keyword>
<dbReference type="SUPFAM" id="SSF52743">
    <property type="entry name" value="Subtilisin-like"/>
    <property type="match status" value="1"/>
</dbReference>
<dbReference type="NCBIfam" id="TIGR03921">
    <property type="entry name" value="T7SS_mycosin"/>
    <property type="match status" value="1"/>
</dbReference>
<dbReference type="PROSITE" id="PS51892">
    <property type="entry name" value="SUBTILASE"/>
    <property type="match status" value="1"/>
</dbReference>
<evidence type="ECO:0000256" key="4">
    <source>
        <dbReference type="ARBA" id="ARBA00022670"/>
    </source>
</evidence>
<keyword evidence="9 12" id="KW-0472">Membrane</keyword>
<dbReference type="InterPro" id="IPR023827">
    <property type="entry name" value="Peptidase_S8_Asp-AS"/>
</dbReference>
<comment type="similarity">
    <text evidence="2 10">Belongs to the peptidase S8 family.</text>
</comment>
<evidence type="ECO:0000256" key="7">
    <source>
        <dbReference type="ARBA" id="ARBA00022825"/>
    </source>
</evidence>
<comment type="subcellular location">
    <subcellularLocation>
        <location evidence="1">Cell membrane</location>
        <topology evidence="1">Single-pass membrane protein</topology>
    </subcellularLocation>
</comment>
<dbReference type="GO" id="GO:0004252">
    <property type="term" value="F:serine-type endopeptidase activity"/>
    <property type="evidence" value="ECO:0007669"/>
    <property type="project" value="UniProtKB-UniRule"/>
</dbReference>
<sequence>MVATPGAADQVRDSQWVLRSFDVENKVWPQSQGEGVVVAVVDSGVMQDHQDLTGQVLPGTDFSGAKTDGRVDNLGHGTGIASLIAGHGHGDRSGVMGLAPKAKILPVRIRTNGESPNLDQSDIALAVRYATDKGAKVINMSLGGYSRLDSQARDAIKYAVSKDVVLVAASGNGDSNSVEYPAAFPGVVAVTAVDEQGKLWAKATPGPETTLAAPGVEIYHSSAKSTSSYGIGQGTSDGVAYVSATAALIRAKYPNLSAGQVVNRMIKTATPPADGSVVPGDRYGYGVLAPAKALEANPAVDNGPRENPLVGRKESQGAPPVDEPTDGASEEAVSPGADGGGNGGNGVGVVVGVAAGGLVLVVALVGVLVVRRRRGAGQ</sequence>
<gene>
    <name evidence="14" type="primary">mycP</name>
    <name evidence="14" type="ORF">DR950_20545</name>
</gene>
<dbReference type="Proteomes" id="UP000263377">
    <property type="component" value="Unassembled WGS sequence"/>
</dbReference>
<dbReference type="PANTHER" id="PTHR43806">
    <property type="entry name" value="PEPTIDASE S8"/>
    <property type="match status" value="1"/>
</dbReference>
<dbReference type="PROSITE" id="PS00137">
    <property type="entry name" value="SUBTILASE_HIS"/>
    <property type="match status" value="1"/>
</dbReference>
<evidence type="ECO:0000256" key="9">
    <source>
        <dbReference type="ARBA" id="ARBA00023136"/>
    </source>
</evidence>
<feature type="domain" description="Peptidase S8/S53" evidence="13">
    <location>
        <begin position="33"/>
        <end position="286"/>
    </location>
</feature>
<evidence type="ECO:0000256" key="12">
    <source>
        <dbReference type="SAM" id="Phobius"/>
    </source>
</evidence>
<dbReference type="InterPro" id="IPR036852">
    <property type="entry name" value="Peptidase_S8/S53_dom_sf"/>
</dbReference>
<feature type="region of interest" description="Disordered" evidence="11">
    <location>
        <begin position="296"/>
        <end position="341"/>
    </location>
</feature>
<evidence type="ECO:0000256" key="6">
    <source>
        <dbReference type="ARBA" id="ARBA00022801"/>
    </source>
</evidence>
<evidence type="ECO:0000256" key="8">
    <source>
        <dbReference type="ARBA" id="ARBA00022989"/>
    </source>
</evidence>
<evidence type="ECO:0000256" key="5">
    <source>
        <dbReference type="ARBA" id="ARBA00022692"/>
    </source>
</evidence>
<evidence type="ECO:0000256" key="2">
    <source>
        <dbReference type="ARBA" id="ARBA00011073"/>
    </source>
</evidence>
<proteinExistence type="inferred from homology"/>
<dbReference type="InterPro" id="IPR023834">
    <property type="entry name" value="T7SS_pept_S8A_mycosin"/>
</dbReference>
<name>A0A372ZWM6_9ACTN</name>
<dbReference type="GO" id="GO:0006508">
    <property type="term" value="P:proteolysis"/>
    <property type="evidence" value="ECO:0007669"/>
    <property type="project" value="UniProtKB-KW"/>
</dbReference>
<evidence type="ECO:0000256" key="11">
    <source>
        <dbReference type="SAM" id="MobiDB-lite"/>
    </source>
</evidence>
<reference evidence="14 15" key="1">
    <citation type="submission" date="2018-08" db="EMBL/GenBank/DDBJ databases">
        <title>Diversity &amp; Physiological Properties of Lignin-Decomposing Actinobacteria from Soil.</title>
        <authorList>
            <person name="Roh S.G."/>
            <person name="Kim S.B."/>
        </authorList>
    </citation>
    <scope>NUCLEOTIDE SEQUENCE [LARGE SCALE GENOMIC DNA]</scope>
    <source>
        <strain evidence="14 15">MMS17-GH009</strain>
    </source>
</reference>
<feature type="active site" description="Charge relay system" evidence="10">
    <location>
        <position position="236"/>
    </location>
</feature>
<dbReference type="PRINTS" id="PR00723">
    <property type="entry name" value="SUBTILISIN"/>
</dbReference>
<dbReference type="InterPro" id="IPR015500">
    <property type="entry name" value="Peptidase_S8_subtilisin-rel"/>
</dbReference>
<dbReference type="InterPro" id="IPR050131">
    <property type="entry name" value="Peptidase_S8_subtilisin-like"/>
</dbReference>
<feature type="transmembrane region" description="Helical" evidence="12">
    <location>
        <begin position="347"/>
        <end position="370"/>
    </location>
</feature>
<evidence type="ECO:0000256" key="3">
    <source>
        <dbReference type="ARBA" id="ARBA00022475"/>
    </source>
</evidence>
<accession>A0A372ZWM6</accession>
<evidence type="ECO:0000256" key="10">
    <source>
        <dbReference type="PROSITE-ProRule" id="PRU01240"/>
    </source>
</evidence>
<evidence type="ECO:0000256" key="1">
    <source>
        <dbReference type="ARBA" id="ARBA00004162"/>
    </source>
</evidence>
<protein>
    <submittedName>
        <fullName evidence="14">Type VII secretion-associated serine protease mycosin</fullName>
    </submittedName>
</protein>
<feature type="active site" description="Charge relay system" evidence="10">
    <location>
        <position position="76"/>
    </location>
</feature>
<dbReference type="InterPro" id="IPR022398">
    <property type="entry name" value="Peptidase_S8_His-AS"/>
</dbReference>
<dbReference type="GO" id="GO:0005886">
    <property type="term" value="C:plasma membrane"/>
    <property type="evidence" value="ECO:0007669"/>
    <property type="project" value="UniProtKB-SubCell"/>
</dbReference>
<keyword evidence="6 10" id="KW-0378">Hydrolase</keyword>
<comment type="caution">
    <text evidence="14">The sequence shown here is derived from an EMBL/GenBank/DDBJ whole genome shotgun (WGS) entry which is preliminary data.</text>
</comment>
<dbReference type="InterPro" id="IPR000209">
    <property type="entry name" value="Peptidase_S8/S53_dom"/>
</dbReference>
<keyword evidence="7 10" id="KW-0720">Serine protease</keyword>
<keyword evidence="8 12" id="KW-1133">Transmembrane helix</keyword>